<evidence type="ECO:0000313" key="8">
    <source>
        <dbReference type="EMBL" id="KAL3802833.1"/>
    </source>
</evidence>
<keyword evidence="9" id="KW-1185">Reference proteome</keyword>
<feature type="region of interest" description="Disordered" evidence="7">
    <location>
        <begin position="49"/>
        <end position="76"/>
    </location>
</feature>
<comment type="similarity">
    <text evidence="6">Belongs to the PIERCE1 family.</text>
</comment>
<evidence type="ECO:0000256" key="7">
    <source>
        <dbReference type="SAM" id="MobiDB-lite"/>
    </source>
</evidence>
<dbReference type="AlphaFoldDB" id="A0ABD3QQY7"/>
<evidence type="ECO:0000256" key="4">
    <source>
        <dbReference type="ARBA" id="ARBA00023212"/>
    </source>
</evidence>
<comment type="caution">
    <text evidence="8">The sequence shown here is derived from an EMBL/GenBank/DDBJ whole genome shotgun (WGS) entry which is preliminary data.</text>
</comment>
<evidence type="ECO:0000313" key="9">
    <source>
        <dbReference type="Proteomes" id="UP001516023"/>
    </source>
</evidence>
<evidence type="ECO:0000256" key="6">
    <source>
        <dbReference type="ARBA" id="ARBA00038014"/>
    </source>
</evidence>
<organism evidence="8 9">
    <name type="scientific">Cyclotella cryptica</name>
    <dbReference type="NCBI Taxonomy" id="29204"/>
    <lineage>
        <taxon>Eukaryota</taxon>
        <taxon>Sar</taxon>
        <taxon>Stramenopiles</taxon>
        <taxon>Ochrophyta</taxon>
        <taxon>Bacillariophyta</taxon>
        <taxon>Coscinodiscophyceae</taxon>
        <taxon>Thalassiosirophycidae</taxon>
        <taxon>Stephanodiscales</taxon>
        <taxon>Stephanodiscaceae</taxon>
        <taxon>Cyclotella</taxon>
    </lineage>
</organism>
<evidence type="ECO:0000256" key="2">
    <source>
        <dbReference type="ARBA" id="ARBA00004245"/>
    </source>
</evidence>
<name>A0ABD3QQY7_9STRA</name>
<keyword evidence="5" id="KW-0966">Cell projection</keyword>
<feature type="region of interest" description="Disordered" evidence="7">
    <location>
        <begin position="1"/>
        <end position="21"/>
    </location>
</feature>
<protein>
    <submittedName>
        <fullName evidence="8">Uncharacterized protein</fullName>
    </submittedName>
</protein>
<accession>A0ABD3QQY7</accession>
<sequence length="201" mass="22673">MGTRSTRGVTRGKDIKDTNPFMVTSNQSYGLALQALSPVHVPKEECRNINGSMSSDPSFLMPRESDRYGEGSSYSDSALSEVFRQKESDSMNKRRKHSIFAKPSYSNAPTAEPFTKKVSKEEVKEILSNYNHNPKQQNPLYATEANTFGLRKPSEASYTTARYGLSQKFSQSFNRTMYRDEGLNASMTKSKVHDQLTPQFI</sequence>
<keyword evidence="4" id="KW-0206">Cytoskeleton</keyword>
<dbReference type="PANTHER" id="PTHR20899">
    <property type="entry name" value="PIERCE HOMOLOG"/>
    <property type="match status" value="1"/>
</dbReference>
<keyword evidence="3" id="KW-0963">Cytoplasm</keyword>
<dbReference type="Pfam" id="PF14892">
    <property type="entry name" value="PIRC1_2"/>
    <property type="match status" value="1"/>
</dbReference>
<evidence type="ECO:0000256" key="3">
    <source>
        <dbReference type="ARBA" id="ARBA00022490"/>
    </source>
</evidence>
<dbReference type="Proteomes" id="UP001516023">
    <property type="component" value="Unassembled WGS sequence"/>
</dbReference>
<comment type="subcellular location">
    <subcellularLocation>
        <location evidence="1">Cell projection</location>
        <location evidence="1">Cilium</location>
    </subcellularLocation>
    <subcellularLocation>
        <location evidence="2">Cytoplasm</location>
        <location evidence="2">Cytoskeleton</location>
    </subcellularLocation>
</comment>
<dbReference type="EMBL" id="JABMIG020000017">
    <property type="protein sequence ID" value="KAL3802833.1"/>
    <property type="molecule type" value="Genomic_DNA"/>
</dbReference>
<dbReference type="InterPro" id="IPR026507">
    <property type="entry name" value="PIRC1/2"/>
</dbReference>
<gene>
    <name evidence="8" type="ORF">HJC23_007610</name>
</gene>
<dbReference type="GO" id="GO:0005856">
    <property type="term" value="C:cytoskeleton"/>
    <property type="evidence" value="ECO:0007669"/>
    <property type="project" value="UniProtKB-SubCell"/>
</dbReference>
<evidence type="ECO:0000256" key="1">
    <source>
        <dbReference type="ARBA" id="ARBA00004138"/>
    </source>
</evidence>
<dbReference type="PANTHER" id="PTHR20899:SF1">
    <property type="entry name" value="PIERCER OF MICROTUBULE WALL 1 PROTEIN"/>
    <property type="match status" value="1"/>
</dbReference>
<dbReference type="GO" id="GO:0005929">
    <property type="term" value="C:cilium"/>
    <property type="evidence" value="ECO:0007669"/>
    <property type="project" value="UniProtKB-SubCell"/>
</dbReference>
<reference evidence="8 9" key="1">
    <citation type="journal article" date="2020" name="G3 (Bethesda)">
        <title>Improved Reference Genome for Cyclotella cryptica CCMP332, a Model for Cell Wall Morphogenesis, Salinity Adaptation, and Lipid Production in Diatoms (Bacillariophyta).</title>
        <authorList>
            <person name="Roberts W.R."/>
            <person name="Downey K.M."/>
            <person name="Ruck E.C."/>
            <person name="Traller J.C."/>
            <person name="Alverson A.J."/>
        </authorList>
    </citation>
    <scope>NUCLEOTIDE SEQUENCE [LARGE SCALE GENOMIC DNA]</scope>
    <source>
        <strain evidence="8 9">CCMP332</strain>
    </source>
</reference>
<evidence type="ECO:0000256" key="5">
    <source>
        <dbReference type="ARBA" id="ARBA00023273"/>
    </source>
</evidence>
<proteinExistence type="inferred from homology"/>